<reference evidence="2 3" key="1">
    <citation type="journal article" date="2016" name="Nat. Commun.">
        <title>Thousands of microbial genomes shed light on interconnected biogeochemical processes in an aquifer system.</title>
        <authorList>
            <person name="Anantharaman K."/>
            <person name="Brown C.T."/>
            <person name="Hug L.A."/>
            <person name="Sharon I."/>
            <person name="Castelle C.J."/>
            <person name="Probst A.J."/>
            <person name="Thomas B.C."/>
            <person name="Singh A."/>
            <person name="Wilkins M.J."/>
            <person name="Karaoz U."/>
            <person name="Brodie E.L."/>
            <person name="Williams K.H."/>
            <person name="Hubbard S.S."/>
            <person name="Banfield J.F."/>
        </authorList>
    </citation>
    <scope>NUCLEOTIDE SEQUENCE [LARGE SCALE GENOMIC DNA]</scope>
</reference>
<dbReference type="Pfam" id="PF07963">
    <property type="entry name" value="N_methyl"/>
    <property type="match status" value="1"/>
</dbReference>
<dbReference type="EMBL" id="MGDE01000097">
    <property type="protein sequence ID" value="OGL46266.1"/>
    <property type="molecule type" value="Genomic_DNA"/>
</dbReference>
<feature type="transmembrane region" description="Helical" evidence="1">
    <location>
        <begin position="50"/>
        <end position="69"/>
    </location>
</feature>
<dbReference type="InterPro" id="IPR012902">
    <property type="entry name" value="N_methyl_site"/>
</dbReference>
<gene>
    <name evidence="2" type="ORF">A2W05_11155</name>
</gene>
<dbReference type="NCBIfam" id="TIGR02532">
    <property type="entry name" value="IV_pilin_GFxxxE"/>
    <property type="match status" value="1"/>
</dbReference>
<comment type="caution">
    <text evidence="2">The sequence shown here is derived from an EMBL/GenBank/DDBJ whole genome shotgun (WGS) entry which is preliminary data.</text>
</comment>
<dbReference type="Proteomes" id="UP000178797">
    <property type="component" value="Unassembled WGS sequence"/>
</dbReference>
<keyword evidence="1" id="KW-0472">Membrane</keyword>
<keyword evidence="1" id="KW-0812">Transmembrane</keyword>
<keyword evidence="1" id="KW-1133">Transmembrane helix</keyword>
<name>A0A1F7RXH8_9BACT</name>
<dbReference type="PROSITE" id="PS00409">
    <property type="entry name" value="PROKAR_NTER_METHYL"/>
    <property type="match status" value="1"/>
</dbReference>
<evidence type="ECO:0000313" key="3">
    <source>
        <dbReference type="Proteomes" id="UP000178797"/>
    </source>
</evidence>
<dbReference type="NCBIfam" id="TIGR02523">
    <property type="entry name" value="type_IV_pilV"/>
    <property type="match status" value="1"/>
</dbReference>
<dbReference type="InterPro" id="IPR013362">
    <property type="entry name" value="Pilus_4_PilV"/>
</dbReference>
<dbReference type="AlphaFoldDB" id="A0A1F7RXH8"/>
<protein>
    <submittedName>
        <fullName evidence="2">Type IV pilus modification protein PilV</fullName>
    </submittedName>
</protein>
<organism evidence="2 3">
    <name type="scientific">Candidatus Schekmanbacteria bacterium RBG_16_38_10</name>
    <dbReference type="NCBI Taxonomy" id="1817879"/>
    <lineage>
        <taxon>Bacteria</taxon>
        <taxon>Candidatus Schekmaniibacteriota</taxon>
    </lineage>
</organism>
<proteinExistence type="predicted"/>
<evidence type="ECO:0000256" key="1">
    <source>
        <dbReference type="SAM" id="Phobius"/>
    </source>
</evidence>
<accession>A0A1F7RXH8</accession>
<evidence type="ECO:0000313" key="2">
    <source>
        <dbReference type="EMBL" id="OGL46266.1"/>
    </source>
</evidence>
<sequence>MDGDKMKLKSKIKNQKSKLRKFKICNYPSPTPLPQGEGARGRGGFTLIEVLIALTILAIGLLGVALMQVTSISGNTFSREMSVATELGQDMLEKLRTYEFTSSTTDNALLGGNHPDNTDVADGLAVGVGNANIIDERGLTVGPLIYTRTWTVTDNTPAANMKAIDVTVNWTEKGAAATIRSITITGVKVRS</sequence>